<feature type="domain" description="ABC transporter" evidence="10">
    <location>
        <begin position="29"/>
        <end position="267"/>
    </location>
</feature>
<evidence type="ECO:0000256" key="4">
    <source>
        <dbReference type="ARBA" id="ARBA00022737"/>
    </source>
</evidence>
<dbReference type="GO" id="GO:0016887">
    <property type="term" value="F:ATP hydrolysis activity"/>
    <property type="evidence" value="ECO:0007669"/>
    <property type="project" value="InterPro"/>
</dbReference>
<dbReference type="Proteomes" id="UP000236723">
    <property type="component" value="Unassembled WGS sequence"/>
</dbReference>
<dbReference type="InterPro" id="IPR003593">
    <property type="entry name" value="AAA+_ATPase"/>
</dbReference>
<dbReference type="SMART" id="SM00382">
    <property type="entry name" value="AAA"/>
    <property type="match status" value="2"/>
</dbReference>
<name>A0A1H6E2K9_9ACTN</name>
<evidence type="ECO:0000256" key="7">
    <source>
        <dbReference type="ARBA" id="ARBA00022967"/>
    </source>
</evidence>
<evidence type="ECO:0000256" key="8">
    <source>
        <dbReference type="ARBA" id="ARBA00023136"/>
    </source>
</evidence>
<dbReference type="PROSITE" id="PS50893">
    <property type="entry name" value="ABC_TRANSPORTER_2"/>
    <property type="match status" value="2"/>
</dbReference>
<protein>
    <submittedName>
        <fullName evidence="11">Monosaccharide ABC transporter ATP-binding protein, CUT2 family</fullName>
    </submittedName>
</protein>
<dbReference type="CDD" id="cd03215">
    <property type="entry name" value="ABC_Carb_Monos_II"/>
    <property type="match status" value="1"/>
</dbReference>
<keyword evidence="2" id="KW-1003">Cell membrane</keyword>
<evidence type="ECO:0000256" key="2">
    <source>
        <dbReference type="ARBA" id="ARBA00022475"/>
    </source>
</evidence>
<accession>A0A1H6E2K9</accession>
<dbReference type="InterPro" id="IPR027417">
    <property type="entry name" value="P-loop_NTPase"/>
</dbReference>
<evidence type="ECO:0000256" key="6">
    <source>
        <dbReference type="ARBA" id="ARBA00022840"/>
    </source>
</evidence>
<evidence type="ECO:0000313" key="12">
    <source>
        <dbReference type="Proteomes" id="UP000236723"/>
    </source>
</evidence>
<dbReference type="EMBL" id="FNVO01000029">
    <property type="protein sequence ID" value="SEG91539.1"/>
    <property type="molecule type" value="Genomic_DNA"/>
</dbReference>
<reference evidence="12" key="1">
    <citation type="submission" date="2016-10" db="EMBL/GenBank/DDBJ databases">
        <authorList>
            <person name="Varghese N."/>
            <person name="Submissions S."/>
        </authorList>
    </citation>
    <scope>NUCLEOTIDE SEQUENCE [LARGE SCALE GENOMIC DNA]</scope>
    <source>
        <strain evidence="12">DSM 43163</strain>
    </source>
</reference>
<keyword evidence="3" id="KW-0762">Sugar transport</keyword>
<keyword evidence="5" id="KW-0547">Nucleotide-binding</keyword>
<dbReference type="PANTHER" id="PTHR43790">
    <property type="entry name" value="CARBOHYDRATE TRANSPORT ATP-BINDING PROTEIN MG119-RELATED"/>
    <property type="match status" value="1"/>
</dbReference>
<organism evidence="11 12">
    <name type="scientific">Thermomonospora echinospora</name>
    <dbReference type="NCBI Taxonomy" id="1992"/>
    <lineage>
        <taxon>Bacteria</taxon>
        <taxon>Bacillati</taxon>
        <taxon>Actinomycetota</taxon>
        <taxon>Actinomycetes</taxon>
        <taxon>Streptosporangiales</taxon>
        <taxon>Thermomonosporaceae</taxon>
        <taxon>Thermomonospora</taxon>
    </lineage>
</organism>
<dbReference type="InterPro" id="IPR003439">
    <property type="entry name" value="ABC_transporter-like_ATP-bd"/>
</dbReference>
<dbReference type="Pfam" id="PF00005">
    <property type="entry name" value="ABC_tran"/>
    <property type="match status" value="2"/>
</dbReference>
<keyword evidence="6 11" id="KW-0067">ATP-binding</keyword>
<keyword evidence="7" id="KW-1278">Translocase</keyword>
<gene>
    <name evidence="11" type="ORF">SAMN04489712_12953</name>
</gene>
<dbReference type="InterPro" id="IPR017871">
    <property type="entry name" value="ABC_transporter-like_CS"/>
</dbReference>
<evidence type="ECO:0000313" key="11">
    <source>
        <dbReference type="EMBL" id="SEG91539.1"/>
    </source>
</evidence>
<proteinExistence type="predicted"/>
<sequence>MSREERFRPMSIPPSPPEAGSNVRTSARLCVRGLTKSYSGVHALRDVDLDLAPGEVRALLGKNGAGKSTLVKMLSGAVSPDSGRIYLDGAQVELPNPAAARDRGIATVHQELSLVPGLSVAENLLLGRWHPDGVRSPLIKPAEMRAYAAEHLGRLGVSIDPSTPVGALSIARQQTVEIARALSYGTKVLILDEPTSSLPADEVPPLLQLVRRVAADGLTVIYVSHRMDEIPVVADSVTVLRDGRHIDTRPIGTADTAQVIDLMTGGALRDDRRAGSSASGRVVMSVSGMSSGDRVRDVSFDLCEGEVLGIAGLLGSGRSELLRCLYGLEPRTGGSVTLDGRPFAPRGPRQALRAGVGLVPEDRKREGLVMGMSVSANLVMSCLSAVRSRGLLSGRRERELAVAGRDRLAIKMPSLHDAVGGLSGGNQQKVVFGRLLNARPRVLLLDEPTRGVDVAAKDQIYRLIRDLAATGVGFVVVSSELEELFLLCDRLLVLGGGRVLAQDTVENTSLSSVMAMAMEGGR</sequence>
<keyword evidence="8" id="KW-0472">Membrane</keyword>
<evidence type="ECO:0000256" key="5">
    <source>
        <dbReference type="ARBA" id="ARBA00022741"/>
    </source>
</evidence>
<evidence type="ECO:0000259" key="10">
    <source>
        <dbReference type="PROSITE" id="PS50893"/>
    </source>
</evidence>
<dbReference type="GO" id="GO:0005524">
    <property type="term" value="F:ATP binding"/>
    <property type="evidence" value="ECO:0007669"/>
    <property type="project" value="UniProtKB-KW"/>
</dbReference>
<evidence type="ECO:0000256" key="1">
    <source>
        <dbReference type="ARBA" id="ARBA00022448"/>
    </source>
</evidence>
<keyword evidence="1" id="KW-0813">Transport</keyword>
<feature type="region of interest" description="Disordered" evidence="9">
    <location>
        <begin position="1"/>
        <end position="24"/>
    </location>
</feature>
<keyword evidence="12" id="KW-1185">Reference proteome</keyword>
<dbReference type="PROSITE" id="PS00211">
    <property type="entry name" value="ABC_TRANSPORTER_1"/>
    <property type="match status" value="1"/>
</dbReference>
<dbReference type="AlphaFoldDB" id="A0A1H6E2K9"/>
<evidence type="ECO:0000256" key="3">
    <source>
        <dbReference type="ARBA" id="ARBA00022597"/>
    </source>
</evidence>
<dbReference type="PANTHER" id="PTHR43790:SF3">
    <property type="entry name" value="D-ALLOSE IMPORT ATP-BINDING PROTEIN ALSA-RELATED"/>
    <property type="match status" value="1"/>
</dbReference>
<evidence type="ECO:0000256" key="9">
    <source>
        <dbReference type="SAM" id="MobiDB-lite"/>
    </source>
</evidence>
<dbReference type="InterPro" id="IPR050107">
    <property type="entry name" value="ABC_carbohydrate_import_ATPase"/>
</dbReference>
<feature type="domain" description="ABC transporter" evidence="10">
    <location>
        <begin position="268"/>
        <end position="521"/>
    </location>
</feature>
<dbReference type="Gene3D" id="3.40.50.300">
    <property type="entry name" value="P-loop containing nucleotide triphosphate hydrolases"/>
    <property type="match status" value="2"/>
</dbReference>
<dbReference type="SUPFAM" id="SSF52540">
    <property type="entry name" value="P-loop containing nucleoside triphosphate hydrolases"/>
    <property type="match status" value="2"/>
</dbReference>
<keyword evidence="4" id="KW-0677">Repeat</keyword>
<dbReference type="CDD" id="cd03216">
    <property type="entry name" value="ABC_Carb_Monos_I"/>
    <property type="match status" value="1"/>
</dbReference>